<dbReference type="InterPro" id="IPR000160">
    <property type="entry name" value="GGDEF_dom"/>
</dbReference>
<organism evidence="5 6">
    <name type="scientific">Azospira oryzae</name>
    <dbReference type="NCBI Taxonomy" id="146939"/>
    <lineage>
        <taxon>Bacteria</taxon>
        <taxon>Pseudomonadati</taxon>
        <taxon>Pseudomonadota</taxon>
        <taxon>Betaproteobacteria</taxon>
        <taxon>Rhodocyclales</taxon>
        <taxon>Rhodocyclaceae</taxon>
        <taxon>Azospira</taxon>
    </lineage>
</organism>
<dbReference type="CDD" id="cd12914">
    <property type="entry name" value="PDC1_DGC_like"/>
    <property type="match status" value="1"/>
</dbReference>
<dbReference type="InterPro" id="IPR029787">
    <property type="entry name" value="Nucleotide_cyclase"/>
</dbReference>
<dbReference type="Gene3D" id="3.30.450.20">
    <property type="entry name" value="PAS domain"/>
    <property type="match status" value="2"/>
</dbReference>
<dbReference type="SUPFAM" id="SSF55073">
    <property type="entry name" value="Nucleotide cyclase"/>
    <property type="match status" value="1"/>
</dbReference>
<dbReference type="PROSITE" id="PS50887">
    <property type="entry name" value="GGDEF"/>
    <property type="match status" value="1"/>
</dbReference>
<dbReference type="RefSeq" id="WP_165397447.1">
    <property type="nucleotide sequence ID" value="NZ_SHKM01000001.1"/>
</dbReference>
<dbReference type="Gene3D" id="3.30.70.270">
    <property type="match status" value="1"/>
</dbReference>
<dbReference type="EC" id="2.7.7.65" evidence="1"/>
<dbReference type="PANTHER" id="PTHR45138:SF9">
    <property type="entry name" value="DIGUANYLATE CYCLASE DGCM-RELATED"/>
    <property type="match status" value="1"/>
</dbReference>
<dbReference type="InterPro" id="IPR050469">
    <property type="entry name" value="Diguanylate_Cyclase"/>
</dbReference>
<dbReference type="CDD" id="cd12915">
    <property type="entry name" value="PDC2_DGC_like"/>
    <property type="match status" value="1"/>
</dbReference>
<evidence type="ECO:0000256" key="1">
    <source>
        <dbReference type="ARBA" id="ARBA00012528"/>
    </source>
</evidence>
<comment type="catalytic activity">
    <reaction evidence="2">
        <text>2 GTP = 3',3'-c-di-GMP + 2 diphosphate</text>
        <dbReference type="Rhea" id="RHEA:24898"/>
        <dbReference type="ChEBI" id="CHEBI:33019"/>
        <dbReference type="ChEBI" id="CHEBI:37565"/>
        <dbReference type="ChEBI" id="CHEBI:58805"/>
        <dbReference type="EC" id="2.7.7.65"/>
    </reaction>
</comment>
<dbReference type="CDD" id="cd01949">
    <property type="entry name" value="GGDEF"/>
    <property type="match status" value="1"/>
</dbReference>
<protein>
    <recommendedName>
        <fullName evidence="1">diguanylate cyclase</fullName>
        <ecNumber evidence="1">2.7.7.65</ecNumber>
    </recommendedName>
</protein>
<feature type="transmembrane region" description="Helical" evidence="3">
    <location>
        <begin position="12"/>
        <end position="33"/>
    </location>
</feature>
<evidence type="ECO:0000313" key="6">
    <source>
        <dbReference type="Proteomes" id="UP000292136"/>
    </source>
</evidence>
<dbReference type="EMBL" id="SHKM01000001">
    <property type="protein sequence ID" value="RZT90099.1"/>
    <property type="molecule type" value="Genomic_DNA"/>
</dbReference>
<dbReference type="Pfam" id="PF22588">
    <property type="entry name" value="dCache_1_like"/>
    <property type="match status" value="1"/>
</dbReference>
<dbReference type="InterPro" id="IPR043128">
    <property type="entry name" value="Rev_trsase/Diguanyl_cyclase"/>
</dbReference>
<keyword evidence="3" id="KW-0472">Membrane</keyword>
<sequence length="502" mass="55035">MGKDTERISIRLVVGLTAVFLLCLWAFVAYWSLRSRDLEIDSTRVTLVRLSTAAEEQVRRMFKLVEVFLDTSDLWLANHPQADPLTDPQFSALVQGFYRASGNAIQLRLVKRDGALYRIPAEGPKPNARVGDRDYFLAQGDAGRRGFYIGTPVQSRENGHWLIPISVPLQRSSHDVTVLLASIRVDYFAGVFEQERIRPNGAITLLRRDGTLLARAPHLPQLLGKSAAQTDVFADFLPRAPRGVEFSSSSATDGVSKLTSYAAMDDFPLVVVVAAATDDILARWELDATVITLVGLILTVFALAASGRLIWLLRDQERARCELFRMASTDDLTGCLNRRHFMASLTREFSRSQRHGDDLSLMVLDLDFFKRINDGYGHAVGDKALGAFVAAAQSCLRQSDQFARLGGEEFGILLPVTTVEQAQPVAERLRQKVAEIRIPTPQGVVQFTVSIGIAAYSSDLASAEELLLQADRALYAAKGAGRNRVVAAPPAGLPADTVVTPG</sequence>
<keyword evidence="3" id="KW-1133">Transmembrane helix</keyword>
<dbReference type="InterPro" id="IPR054327">
    <property type="entry name" value="His-kinase-like_sensor"/>
</dbReference>
<feature type="domain" description="GGDEF" evidence="4">
    <location>
        <begin position="357"/>
        <end position="490"/>
    </location>
</feature>
<reference evidence="5 6" key="1">
    <citation type="submission" date="2019-02" db="EMBL/GenBank/DDBJ databases">
        <title>Genomic Encyclopedia of Type Strains, Phase IV (KMG-IV): sequencing the most valuable type-strain genomes for metagenomic binning, comparative biology and taxonomic classification.</title>
        <authorList>
            <person name="Goeker M."/>
        </authorList>
    </citation>
    <scope>NUCLEOTIDE SEQUENCE [LARGE SCALE GENOMIC DNA]</scope>
    <source>
        <strain evidence="5 6">DSM 21223</strain>
    </source>
</reference>
<dbReference type="Pfam" id="PF00990">
    <property type="entry name" value="GGDEF"/>
    <property type="match status" value="1"/>
</dbReference>
<dbReference type="SMART" id="SM00267">
    <property type="entry name" value="GGDEF"/>
    <property type="match status" value="1"/>
</dbReference>
<feature type="transmembrane region" description="Helical" evidence="3">
    <location>
        <begin position="290"/>
        <end position="311"/>
    </location>
</feature>
<comment type="caution">
    <text evidence="5">The sequence shown here is derived from an EMBL/GenBank/DDBJ whole genome shotgun (WGS) entry which is preliminary data.</text>
</comment>
<evidence type="ECO:0000259" key="4">
    <source>
        <dbReference type="PROSITE" id="PS50887"/>
    </source>
</evidence>
<keyword evidence="3" id="KW-0812">Transmembrane</keyword>
<gene>
    <name evidence="5" type="ORF">EV678_0910</name>
</gene>
<proteinExistence type="predicted"/>
<dbReference type="PANTHER" id="PTHR45138">
    <property type="entry name" value="REGULATORY COMPONENTS OF SENSORY TRANSDUCTION SYSTEM"/>
    <property type="match status" value="1"/>
</dbReference>
<name>A0ABY0IR98_9RHOO</name>
<evidence type="ECO:0000256" key="3">
    <source>
        <dbReference type="SAM" id="Phobius"/>
    </source>
</evidence>
<dbReference type="Proteomes" id="UP000292136">
    <property type="component" value="Unassembled WGS sequence"/>
</dbReference>
<accession>A0ABY0IR98</accession>
<dbReference type="NCBIfam" id="TIGR00254">
    <property type="entry name" value="GGDEF"/>
    <property type="match status" value="1"/>
</dbReference>
<evidence type="ECO:0000313" key="5">
    <source>
        <dbReference type="EMBL" id="RZT90099.1"/>
    </source>
</evidence>
<evidence type="ECO:0000256" key="2">
    <source>
        <dbReference type="ARBA" id="ARBA00034247"/>
    </source>
</evidence>
<keyword evidence="6" id="KW-1185">Reference proteome</keyword>